<name>A0ACB9Q6Y8_BAUVA</name>
<dbReference type="Proteomes" id="UP000828941">
    <property type="component" value="Chromosome 1"/>
</dbReference>
<gene>
    <name evidence="1" type="ORF">L6164_000593</name>
</gene>
<evidence type="ECO:0000313" key="2">
    <source>
        <dbReference type="Proteomes" id="UP000828941"/>
    </source>
</evidence>
<reference evidence="1 2" key="1">
    <citation type="journal article" date="2022" name="DNA Res.">
        <title>Chromosomal-level genome assembly of the orchid tree Bauhinia variegata (Leguminosae; Cercidoideae) supports the allotetraploid origin hypothesis of Bauhinia.</title>
        <authorList>
            <person name="Zhong Y."/>
            <person name="Chen Y."/>
            <person name="Zheng D."/>
            <person name="Pang J."/>
            <person name="Liu Y."/>
            <person name="Luo S."/>
            <person name="Meng S."/>
            <person name="Qian L."/>
            <person name="Wei D."/>
            <person name="Dai S."/>
            <person name="Zhou R."/>
        </authorList>
    </citation>
    <scope>NUCLEOTIDE SEQUENCE [LARGE SCALE GENOMIC DNA]</scope>
    <source>
        <strain evidence="1">BV-YZ2020</strain>
    </source>
</reference>
<protein>
    <submittedName>
        <fullName evidence="1">Uncharacterized protein</fullName>
    </submittedName>
</protein>
<accession>A0ACB9Q6Y8</accession>
<dbReference type="EMBL" id="CM039426">
    <property type="protein sequence ID" value="KAI4356578.1"/>
    <property type="molecule type" value="Genomic_DNA"/>
</dbReference>
<evidence type="ECO:0000313" key="1">
    <source>
        <dbReference type="EMBL" id="KAI4356578.1"/>
    </source>
</evidence>
<organism evidence="1 2">
    <name type="scientific">Bauhinia variegata</name>
    <name type="common">Purple orchid tree</name>
    <name type="synonym">Phanera variegata</name>
    <dbReference type="NCBI Taxonomy" id="167791"/>
    <lineage>
        <taxon>Eukaryota</taxon>
        <taxon>Viridiplantae</taxon>
        <taxon>Streptophyta</taxon>
        <taxon>Embryophyta</taxon>
        <taxon>Tracheophyta</taxon>
        <taxon>Spermatophyta</taxon>
        <taxon>Magnoliopsida</taxon>
        <taxon>eudicotyledons</taxon>
        <taxon>Gunneridae</taxon>
        <taxon>Pentapetalae</taxon>
        <taxon>rosids</taxon>
        <taxon>fabids</taxon>
        <taxon>Fabales</taxon>
        <taxon>Fabaceae</taxon>
        <taxon>Cercidoideae</taxon>
        <taxon>Cercideae</taxon>
        <taxon>Bauhiniinae</taxon>
        <taxon>Bauhinia</taxon>
    </lineage>
</organism>
<proteinExistence type="predicted"/>
<sequence length="273" mass="30752">MPSNSVSILSLKESSIPLDDLEEHVVSIEQRSESAETDSGKWTSYQYVGRTGSVIPTASLAGADVSVDLLLLLLGIIHHLFTALWLVHMNKLLFIKVRMVMIMAEIELNSREETWTASSFEKLGKLVYLHAAISETLRLYPSVPIDHKCAVKWDTLPSGHYVDQNTMVFYSIYSLGKMEDIWGKDCLEFKPERWISDKGQIVHITSCKFMVFNAGPRSCLGRSMSFTKMKMVATAILCNYHVQVMEAHPISPCSSVVLHMKHGLKVRVTKRCT</sequence>
<keyword evidence="2" id="KW-1185">Reference proteome</keyword>
<comment type="caution">
    <text evidence="1">The sequence shown here is derived from an EMBL/GenBank/DDBJ whole genome shotgun (WGS) entry which is preliminary data.</text>
</comment>